<name>A0A3D8Q443_9HELO</name>
<evidence type="ECO:0000313" key="4">
    <source>
        <dbReference type="Proteomes" id="UP000256645"/>
    </source>
</evidence>
<comment type="caution">
    <text evidence="3">The sequence shown here is derived from an EMBL/GenBank/DDBJ whole genome shotgun (WGS) entry which is preliminary data.</text>
</comment>
<dbReference type="STRING" id="1849047.A0A3D8Q443"/>
<dbReference type="SMART" id="SM00248">
    <property type="entry name" value="ANK"/>
    <property type="match status" value="3"/>
</dbReference>
<keyword evidence="2" id="KW-0040">ANK repeat</keyword>
<dbReference type="Proteomes" id="UP000256645">
    <property type="component" value="Unassembled WGS sequence"/>
</dbReference>
<dbReference type="SUPFAM" id="SSF48403">
    <property type="entry name" value="Ankyrin repeat"/>
    <property type="match status" value="1"/>
</dbReference>
<evidence type="ECO:0000256" key="1">
    <source>
        <dbReference type="ARBA" id="ARBA00022737"/>
    </source>
</evidence>
<accession>A0A3D8Q443</accession>
<dbReference type="OrthoDB" id="3563777at2759"/>
<reference evidence="3 4" key="1">
    <citation type="journal article" date="2018" name="IMA Fungus">
        <title>IMA Genome-F 9: Draft genome sequence of Annulohypoxylon stygium, Aspergillus mulundensis, Berkeleyomyces basicola (syn. Thielaviopsis basicola), Ceratocystis smalleyi, two Cercospora beticola strains, Coleophoma cylindrospora, Fusarium fracticaudum, Phialophora cf. hyalina, and Morchella septimelata.</title>
        <authorList>
            <person name="Wingfield B.D."/>
            <person name="Bills G.F."/>
            <person name="Dong Y."/>
            <person name="Huang W."/>
            <person name="Nel W.J."/>
            <person name="Swalarsk-Parry B.S."/>
            <person name="Vaghefi N."/>
            <person name="Wilken P.M."/>
            <person name="An Z."/>
            <person name="de Beer Z.W."/>
            <person name="De Vos L."/>
            <person name="Chen L."/>
            <person name="Duong T.A."/>
            <person name="Gao Y."/>
            <person name="Hammerbacher A."/>
            <person name="Kikkert J.R."/>
            <person name="Li Y."/>
            <person name="Li H."/>
            <person name="Li K."/>
            <person name="Li Q."/>
            <person name="Liu X."/>
            <person name="Ma X."/>
            <person name="Naidoo K."/>
            <person name="Pethybridge S.J."/>
            <person name="Sun J."/>
            <person name="Steenkamp E.T."/>
            <person name="van der Nest M.A."/>
            <person name="van Wyk S."/>
            <person name="Wingfield M.J."/>
            <person name="Xiong C."/>
            <person name="Yue Q."/>
            <person name="Zhang X."/>
        </authorList>
    </citation>
    <scope>NUCLEOTIDE SEQUENCE [LARGE SCALE GENOMIC DNA]</scope>
    <source>
        <strain evidence="3 4">BP6252</strain>
    </source>
</reference>
<organism evidence="3 4">
    <name type="scientific">Coleophoma cylindrospora</name>
    <dbReference type="NCBI Taxonomy" id="1849047"/>
    <lineage>
        <taxon>Eukaryota</taxon>
        <taxon>Fungi</taxon>
        <taxon>Dikarya</taxon>
        <taxon>Ascomycota</taxon>
        <taxon>Pezizomycotina</taxon>
        <taxon>Leotiomycetes</taxon>
        <taxon>Helotiales</taxon>
        <taxon>Dermateaceae</taxon>
        <taxon>Coleophoma</taxon>
    </lineage>
</organism>
<evidence type="ECO:0000256" key="2">
    <source>
        <dbReference type="ARBA" id="ARBA00023043"/>
    </source>
</evidence>
<gene>
    <name evidence="3" type="ORF">BP6252_14162</name>
</gene>
<dbReference type="AlphaFoldDB" id="A0A3D8Q443"/>
<dbReference type="InterPro" id="IPR002110">
    <property type="entry name" value="Ankyrin_rpt"/>
</dbReference>
<proteinExistence type="predicted"/>
<keyword evidence="4" id="KW-1185">Reference proteome</keyword>
<dbReference type="Gene3D" id="1.25.40.20">
    <property type="entry name" value="Ankyrin repeat-containing domain"/>
    <property type="match status" value="1"/>
</dbReference>
<evidence type="ECO:0000313" key="3">
    <source>
        <dbReference type="EMBL" id="RDW56408.1"/>
    </source>
</evidence>
<sequence length="120" mass="12853">MFKLLLETGKVDVDSKDEHGNAPLGWAVEGGHETIFNLLLETGKVDKGDKNCTTLLWVSAAGGHLNMVERILQEAPEVNPVATGLSNLAAFYAAVEAGHLAEVQRLLREKADVNAGAARF</sequence>
<dbReference type="EMBL" id="PDLM01000050">
    <property type="protein sequence ID" value="RDW56408.1"/>
    <property type="molecule type" value="Genomic_DNA"/>
</dbReference>
<protein>
    <submittedName>
        <fullName evidence="3">Uncharacterized protein</fullName>
    </submittedName>
</protein>
<dbReference type="PANTHER" id="PTHR24198">
    <property type="entry name" value="ANKYRIN REPEAT AND PROTEIN KINASE DOMAIN-CONTAINING PROTEIN"/>
    <property type="match status" value="1"/>
</dbReference>
<dbReference type="PANTHER" id="PTHR24198:SF165">
    <property type="entry name" value="ANKYRIN REPEAT-CONTAINING PROTEIN-RELATED"/>
    <property type="match status" value="1"/>
</dbReference>
<dbReference type="InterPro" id="IPR036770">
    <property type="entry name" value="Ankyrin_rpt-contain_sf"/>
</dbReference>
<keyword evidence="1" id="KW-0677">Repeat</keyword>